<comment type="caution">
    <text evidence="2">The sequence shown here is derived from an EMBL/GenBank/DDBJ whole genome shotgun (WGS) entry which is preliminary data.</text>
</comment>
<organism evidence="2 3">
    <name type="scientific">Ameca splendens</name>
    <dbReference type="NCBI Taxonomy" id="208324"/>
    <lineage>
        <taxon>Eukaryota</taxon>
        <taxon>Metazoa</taxon>
        <taxon>Chordata</taxon>
        <taxon>Craniata</taxon>
        <taxon>Vertebrata</taxon>
        <taxon>Euteleostomi</taxon>
        <taxon>Actinopterygii</taxon>
        <taxon>Neopterygii</taxon>
        <taxon>Teleostei</taxon>
        <taxon>Neoteleostei</taxon>
        <taxon>Acanthomorphata</taxon>
        <taxon>Ovalentaria</taxon>
        <taxon>Atherinomorphae</taxon>
        <taxon>Cyprinodontiformes</taxon>
        <taxon>Goodeidae</taxon>
        <taxon>Ameca</taxon>
    </lineage>
</organism>
<sequence length="131" mass="14720">MTTFTLFATFSHYSPILHYLLLFQLTHSTCCISAQVHLNQMDKLPPQHVMKHEVLHRLGKEKLHLGILGYRKLLNKQDIGPSGLELDHEIVLCSKIVPGLISSGISNSNLDQRLEPSGSEVISCPNNHRTK</sequence>
<evidence type="ECO:0000256" key="1">
    <source>
        <dbReference type="SAM" id="SignalP"/>
    </source>
</evidence>
<dbReference type="Proteomes" id="UP001469553">
    <property type="component" value="Unassembled WGS sequence"/>
</dbReference>
<evidence type="ECO:0000313" key="2">
    <source>
        <dbReference type="EMBL" id="MEQ2314855.1"/>
    </source>
</evidence>
<reference evidence="2 3" key="1">
    <citation type="submission" date="2021-06" db="EMBL/GenBank/DDBJ databases">
        <authorList>
            <person name="Palmer J.M."/>
        </authorList>
    </citation>
    <scope>NUCLEOTIDE SEQUENCE [LARGE SCALE GENOMIC DNA]</scope>
    <source>
        <strain evidence="2 3">AS_MEX2019</strain>
        <tissue evidence="2">Muscle</tissue>
    </source>
</reference>
<keyword evidence="3" id="KW-1185">Reference proteome</keyword>
<dbReference type="EMBL" id="JAHRIP010085817">
    <property type="protein sequence ID" value="MEQ2314855.1"/>
    <property type="molecule type" value="Genomic_DNA"/>
</dbReference>
<protein>
    <submittedName>
        <fullName evidence="2">Uncharacterized protein</fullName>
    </submittedName>
</protein>
<evidence type="ECO:0000313" key="3">
    <source>
        <dbReference type="Proteomes" id="UP001469553"/>
    </source>
</evidence>
<name>A0ABV1AAQ1_9TELE</name>
<feature type="signal peptide" evidence="1">
    <location>
        <begin position="1"/>
        <end position="31"/>
    </location>
</feature>
<keyword evidence="1" id="KW-0732">Signal</keyword>
<proteinExistence type="predicted"/>
<feature type="chain" id="PRO_5045767375" evidence="1">
    <location>
        <begin position="32"/>
        <end position="131"/>
    </location>
</feature>
<accession>A0ABV1AAQ1</accession>
<gene>
    <name evidence="2" type="ORF">AMECASPLE_016260</name>
</gene>